<keyword evidence="1" id="KW-1133">Transmembrane helix</keyword>
<evidence type="ECO:0000256" key="1">
    <source>
        <dbReference type="SAM" id="Phobius"/>
    </source>
</evidence>
<dbReference type="EMBL" id="RBIQ01000009">
    <property type="protein sequence ID" value="RKR12243.1"/>
    <property type="molecule type" value="Genomic_DNA"/>
</dbReference>
<dbReference type="AlphaFoldDB" id="A0A495E6U6"/>
<keyword evidence="1" id="KW-0812">Transmembrane</keyword>
<dbReference type="Proteomes" id="UP000269412">
    <property type="component" value="Unassembled WGS sequence"/>
</dbReference>
<accession>A0A495E6U6</accession>
<organism evidence="2 3">
    <name type="scientific">Maribacter vaceletii</name>
    <dbReference type="NCBI Taxonomy" id="1206816"/>
    <lineage>
        <taxon>Bacteria</taxon>
        <taxon>Pseudomonadati</taxon>
        <taxon>Bacteroidota</taxon>
        <taxon>Flavobacteriia</taxon>
        <taxon>Flavobacteriales</taxon>
        <taxon>Flavobacteriaceae</taxon>
        <taxon>Maribacter</taxon>
    </lineage>
</organism>
<comment type="caution">
    <text evidence="2">The sequence shown here is derived from an EMBL/GenBank/DDBJ whole genome shotgun (WGS) entry which is preliminary data.</text>
</comment>
<proteinExistence type="predicted"/>
<reference evidence="2 3" key="1">
    <citation type="submission" date="2018-10" db="EMBL/GenBank/DDBJ databases">
        <title>Genomic Encyclopedia of Archaeal and Bacterial Type Strains, Phase II (KMG-II): from individual species to whole genera.</title>
        <authorList>
            <person name="Goeker M."/>
        </authorList>
    </citation>
    <scope>NUCLEOTIDE SEQUENCE [LARGE SCALE GENOMIC DNA]</scope>
    <source>
        <strain evidence="2 3">DSM 25230</strain>
    </source>
</reference>
<gene>
    <name evidence="2" type="ORF">CLV91_2369</name>
</gene>
<evidence type="ECO:0000313" key="3">
    <source>
        <dbReference type="Proteomes" id="UP000269412"/>
    </source>
</evidence>
<feature type="transmembrane region" description="Helical" evidence="1">
    <location>
        <begin position="6"/>
        <end position="26"/>
    </location>
</feature>
<protein>
    <submittedName>
        <fullName evidence="2">Uncharacterized protein</fullName>
    </submittedName>
</protein>
<name>A0A495E6U6_9FLAO</name>
<sequence>MIKWAFLKWVLFWILAVAVLALILKVKRWSKKKSFKNAKYINWHSN</sequence>
<evidence type="ECO:0000313" key="2">
    <source>
        <dbReference type="EMBL" id="RKR12243.1"/>
    </source>
</evidence>
<keyword evidence="3" id="KW-1185">Reference proteome</keyword>
<keyword evidence="1" id="KW-0472">Membrane</keyword>